<feature type="transmembrane region" description="Helical" evidence="4">
    <location>
        <begin position="264"/>
        <end position="289"/>
    </location>
</feature>
<evidence type="ECO:0000259" key="5">
    <source>
        <dbReference type="PROSITE" id="PS50850"/>
    </source>
</evidence>
<keyword evidence="4" id="KW-1133">Transmembrane helix</keyword>
<feature type="transmembrane region" description="Helical" evidence="4">
    <location>
        <begin position="107"/>
        <end position="127"/>
    </location>
</feature>
<feature type="transmembrane region" description="Helical" evidence="4">
    <location>
        <begin position="159"/>
        <end position="183"/>
    </location>
</feature>
<dbReference type="InterPro" id="IPR020846">
    <property type="entry name" value="MFS_dom"/>
</dbReference>
<comment type="caution">
    <text evidence="6">The sequence shown here is derived from an EMBL/GenBank/DDBJ whole genome shotgun (WGS) entry which is preliminary data.</text>
</comment>
<feature type="compositionally biased region" description="Pro residues" evidence="3">
    <location>
        <begin position="46"/>
        <end position="57"/>
    </location>
</feature>
<feature type="transmembrane region" description="Helical" evidence="4">
    <location>
        <begin position="223"/>
        <end position="243"/>
    </location>
</feature>
<evidence type="ECO:0000256" key="2">
    <source>
        <dbReference type="ARBA" id="ARBA00006727"/>
    </source>
</evidence>
<dbReference type="PANTHER" id="PTHR11360">
    <property type="entry name" value="MONOCARBOXYLATE TRANSPORTER"/>
    <property type="match status" value="1"/>
</dbReference>
<evidence type="ECO:0000313" key="7">
    <source>
        <dbReference type="Proteomes" id="UP001203852"/>
    </source>
</evidence>
<dbReference type="GO" id="GO:0022857">
    <property type="term" value="F:transmembrane transporter activity"/>
    <property type="evidence" value="ECO:0007669"/>
    <property type="project" value="InterPro"/>
</dbReference>
<name>A0AAN6IGQ5_9EURO</name>
<dbReference type="PANTHER" id="PTHR11360:SF234">
    <property type="entry name" value="MFS-TYPE TRANSPORTER DBAD-RELATED"/>
    <property type="match status" value="1"/>
</dbReference>
<dbReference type="InterPro" id="IPR011701">
    <property type="entry name" value="MFS"/>
</dbReference>
<feature type="region of interest" description="Disordered" evidence="3">
    <location>
        <begin position="1"/>
        <end position="57"/>
    </location>
</feature>
<feature type="transmembrane region" description="Helical" evidence="4">
    <location>
        <begin position="134"/>
        <end position="153"/>
    </location>
</feature>
<feature type="transmembrane region" description="Helical" evidence="4">
    <location>
        <begin position="332"/>
        <end position="350"/>
    </location>
</feature>
<organism evidence="6 7">
    <name type="scientific">Exophiala viscosa</name>
    <dbReference type="NCBI Taxonomy" id="2486360"/>
    <lineage>
        <taxon>Eukaryota</taxon>
        <taxon>Fungi</taxon>
        <taxon>Dikarya</taxon>
        <taxon>Ascomycota</taxon>
        <taxon>Pezizomycotina</taxon>
        <taxon>Eurotiomycetes</taxon>
        <taxon>Chaetothyriomycetidae</taxon>
        <taxon>Chaetothyriales</taxon>
        <taxon>Herpotrichiellaceae</taxon>
        <taxon>Exophiala</taxon>
    </lineage>
</organism>
<comment type="similarity">
    <text evidence="2">Belongs to the major facilitator superfamily. Monocarboxylate porter (TC 2.A.1.13) family.</text>
</comment>
<protein>
    <submittedName>
        <fullName evidence="6">Major facilitator superfamily domain-containing protein</fullName>
    </submittedName>
</protein>
<feature type="transmembrane region" description="Helical" evidence="4">
    <location>
        <begin position="394"/>
        <end position="413"/>
    </location>
</feature>
<feature type="transmembrane region" description="Helical" evidence="4">
    <location>
        <begin position="356"/>
        <end position="382"/>
    </location>
</feature>
<evidence type="ECO:0000256" key="3">
    <source>
        <dbReference type="SAM" id="MobiDB-lite"/>
    </source>
</evidence>
<proteinExistence type="inferred from homology"/>
<evidence type="ECO:0000256" key="4">
    <source>
        <dbReference type="SAM" id="Phobius"/>
    </source>
</evidence>
<feature type="transmembrane region" description="Helical" evidence="4">
    <location>
        <begin position="190"/>
        <end position="211"/>
    </location>
</feature>
<dbReference type="PROSITE" id="PS50850">
    <property type="entry name" value="MFS"/>
    <property type="match status" value="1"/>
</dbReference>
<evidence type="ECO:0000313" key="6">
    <source>
        <dbReference type="EMBL" id="KAI1614739.1"/>
    </source>
</evidence>
<dbReference type="InterPro" id="IPR050327">
    <property type="entry name" value="Proton-linked_MCT"/>
</dbReference>
<comment type="subcellular location">
    <subcellularLocation>
        <location evidence="1">Membrane</location>
        <topology evidence="1">Multi-pass membrane protein</topology>
    </subcellularLocation>
</comment>
<feature type="transmembrane region" description="Helical" evidence="4">
    <location>
        <begin position="425"/>
        <end position="443"/>
    </location>
</feature>
<reference evidence="6" key="1">
    <citation type="journal article" date="2022" name="bioRxiv">
        <title>Deciphering the potential niche of two novel black yeast fungi from a biological soil crust based on their genomes, phenotypes, and melanin regulation.</title>
        <authorList>
            <consortium name="DOE Joint Genome Institute"/>
            <person name="Carr E.C."/>
            <person name="Barton Q."/>
            <person name="Grambo S."/>
            <person name="Sullivan M."/>
            <person name="Renfro C.M."/>
            <person name="Kuo A."/>
            <person name="Pangilinan J."/>
            <person name="Lipzen A."/>
            <person name="Keymanesh K."/>
            <person name="Savage E."/>
            <person name="Barry K."/>
            <person name="Grigoriev I.V."/>
            <person name="Riekhof W.R."/>
            <person name="Harris S.S."/>
        </authorList>
    </citation>
    <scope>NUCLEOTIDE SEQUENCE</scope>
    <source>
        <strain evidence="6">JF 03-4F</strain>
    </source>
</reference>
<gene>
    <name evidence="6" type="ORF">EDD36DRAFT_163500</name>
</gene>
<dbReference type="AlphaFoldDB" id="A0AAN6IGQ5"/>
<sequence length="456" mass="48776">MAEKTPPGNPPNPAVTGEAGSTDYQGHVASEEQAVAIETQKEVKEPPQPTYNNPGPPPNGGLQAWLHVAGGFMLFFNTWGLLNTFAFFQTYYESGALFHESSSNISWTGSIQAFLVLLMGTLTGPIYDRGHLRALLCFGSFFIVFGLMMLSICKTYWEVLLAQGFCVGIGAGCLFVPCVSVLPTYWSTKLGLAVGLATSGSSLGGVIYPIVLYRLIDQIGFPWSVRVVGFIALGTLLVPITVMKMRVRPPKPRALIDWTAFRDIEYMTFVLATMMSFMGLAVVLFYLPYYVEERRMTSPGLVFYIVSIFNAGSCIGRVAPNALSDKIGPLNIITPSAIITGVLLLCMIPIKHEAAAIVMAILSGIFSGVLIALPPVCFVSLIKNKSLIGTRIGMGFGMIGLGLLAGGPGAGAILGDNAPFKWTGLWVFGGVLACAGGLMYAGLRVARLGFKLNVKG</sequence>
<keyword evidence="7" id="KW-1185">Reference proteome</keyword>
<dbReference type="SUPFAM" id="SSF103473">
    <property type="entry name" value="MFS general substrate transporter"/>
    <property type="match status" value="1"/>
</dbReference>
<dbReference type="Proteomes" id="UP001203852">
    <property type="component" value="Unassembled WGS sequence"/>
</dbReference>
<feature type="domain" description="Major facilitator superfamily (MFS) profile" evidence="5">
    <location>
        <begin position="265"/>
        <end position="456"/>
    </location>
</feature>
<evidence type="ECO:0000256" key="1">
    <source>
        <dbReference type="ARBA" id="ARBA00004141"/>
    </source>
</evidence>
<feature type="transmembrane region" description="Helical" evidence="4">
    <location>
        <begin position="64"/>
        <end position="87"/>
    </location>
</feature>
<dbReference type="EMBL" id="MU404352">
    <property type="protein sequence ID" value="KAI1614739.1"/>
    <property type="molecule type" value="Genomic_DNA"/>
</dbReference>
<dbReference type="Gene3D" id="1.20.1250.20">
    <property type="entry name" value="MFS general substrate transporter like domains"/>
    <property type="match status" value="2"/>
</dbReference>
<dbReference type="Pfam" id="PF07690">
    <property type="entry name" value="MFS_1"/>
    <property type="match status" value="1"/>
</dbReference>
<dbReference type="GO" id="GO:0016020">
    <property type="term" value="C:membrane"/>
    <property type="evidence" value="ECO:0007669"/>
    <property type="project" value="UniProtKB-SubCell"/>
</dbReference>
<keyword evidence="4" id="KW-0812">Transmembrane</keyword>
<accession>A0AAN6IGQ5</accession>
<feature type="transmembrane region" description="Helical" evidence="4">
    <location>
        <begin position="301"/>
        <end position="320"/>
    </location>
</feature>
<dbReference type="InterPro" id="IPR036259">
    <property type="entry name" value="MFS_trans_sf"/>
</dbReference>
<keyword evidence="4" id="KW-0472">Membrane</keyword>